<accession>A0AAV4N8V2</accession>
<organism evidence="2 3">
    <name type="scientific">Caerostris extrusa</name>
    <name type="common">Bark spider</name>
    <name type="synonym">Caerostris bankana</name>
    <dbReference type="NCBI Taxonomy" id="172846"/>
    <lineage>
        <taxon>Eukaryota</taxon>
        <taxon>Metazoa</taxon>
        <taxon>Ecdysozoa</taxon>
        <taxon>Arthropoda</taxon>
        <taxon>Chelicerata</taxon>
        <taxon>Arachnida</taxon>
        <taxon>Araneae</taxon>
        <taxon>Araneomorphae</taxon>
        <taxon>Entelegynae</taxon>
        <taxon>Araneoidea</taxon>
        <taxon>Araneidae</taxon>
        <taxon>Caerostris</taxon>
    </lineage>
</organism>
<dbReference type="Pfam" id="PF03098">
    <property type="entry name" value="An_peroxidase"/>
    <property type="match status" value="1"/>
</dbReference>
<dbReference type="GO" id="GO:0020037">
    <property type="term" value="F:heme binding"/>
    <property type="evidence" value="ECO:0007669"/>
    <property type="project" value="InterPro"/>
</dbReference>
<dbReference type="InterPro" id="IPR019791">
    <property type="entry name" value="Haem_peroxidase_animal"/>
</dbReference>
<reference evidence="2 3" key="1">
    <citation type="submission" date="2021-06" db="EMBL/GenBank/DDBJ databases">
        <title>Caerostris extrusa draft genome.</title>
        <authorList>
            <person name="Kono N."/>
            <person name="Arakawa K."/>
        </authorList>
    </citation>
    <scope>NUCLEOTIDE SEQUENCE [LARGE SCALE GENOMIC DNA]</scope>
</reference>
<evidence type="ECO:0000256" key="1">
    <source>
        <dbReference type="ARBA" id="ARBA00022559"/>
    </source>
</evidence>
<dbReference type="Proteomes" id="UP001054945">
    <property type="component" value="Unassembled WGS sequence"/>
</dbReference>
<dbReference type="Gene3D" id="1.10.640.10">
    <property type="entry name" value="Haem peroxidase domain superfamily, animal type"/>
    <property type="match status" value="1"/>
</dbReference>
<evidence type="ECO:0000313" key="2">
    <source>
        <dbReference type="EMBL" id="GIX80255.1"/>
    </source>
</evidence>
<dbReference type="PANTHER" id="PTHR11475:SF143">
    <property type="entry name" value="PUTATIVE-RELATED"/>
    <property type="match status" value="1"/>
</dbReference>
<dbReference type="InterPro" id="IPR037120">
    <property type="entry name" value="Haem_peroxidase_sf_animal"/>
</dbReference>
<comment type="caution">
    <text evidence="2">The sequence shown here is derived from an EMBL/GenBank/DDBJ whole genome shotgun (WGS) entry which is preliminary data.</text>
</comment>
<name>A0AAV4N8V2_CAEEX</name>
<sequence>MKGLTLQPAQKFDPYLVPDVRNFLYREVVIMASKATRAISSTVGVEIKKFEDLDRFMTGERRKKLQDIYHFIISSLVTDTIFEHHGETGSFSLDQVESLKKTTFSKVICENTHIHEIQRYVFRFPSAGNPVTHCNELPDLDLSAWEDFGHKKKNKHRTYNDTPS</sequence>
<dbReference type="GO" id="GO:0004601">
    <property type="term" value="F:peroxidase activity"/>
    <property type="evidence" value="ECO:0007669"/>
    <property type="project" value="UniProtKB-KW"/>
</dbReference>
<dbReference type="SUPFAM" id="SSF48113">
    <property type="entry name" value="Heme-dependent peroxidases"/>
    <property type="match status" value="1"/>
</dbReference>
<gene>
    <name evidence="2" type="primary">Pxt_6</name>
    <name evidence="2" type="ORF">CEXT_368661</name>
</gene>
<dbReference type="InterPro" id="IPR010255">
    <property type="entry name" value="Haem_peroxidase_sf"/>
</dbReference>
<proteinExistence type="predicted"/>
<dbReference type="EMBL" id="BPLR01003011">
    <property type="protein sequence ID" value="GIX80255.1"/>
    <property type="molecule type" value="Genomic_DNA"/>
</dbReference>
<dbReference type="GO" id="GO:0006979">
    <property type="term" value="P:response to oxidative stress"/>
    <property type="evidence" value="ECO:0007669"/>
    <property type="project" value="InterPro"/>
</dbReference>
<dbReference type="PANTHER" id="PTHR11475">
    <property type="entry name" value="OXIDASE/PEROXIDASE"/>
    <property type="match status" value="1"/>
</dbReference>
<keyword evidence="1 2" id="KW-0575">Peroxidase</keyword>
<keyword evidence="1 2" id="KW-0560">Oxidoreductase</keyword>
<keyword evidence="3" id="KW-1185">Reference proteome</keyword>
<protein>
    <submittedName>
        <fullName evidence="2">Chorion peroxidase</fullName>
    </submittedName>
</protein>
<dbReference type="AlphaFoldDB" id="A0AAV4N8V2"/>
<evidence type="ECO:0000313" key="3">
    <source>
        <dbReference type="Proteomes" id="UP001054945"/>
    </source>
</evidence>
<dbReference type="PROSITE" id="PS50292">
    <property type="entry name" value="PEROXIDASE_3"/>
    <property type="match status" value="1"/>
</dbReference>